<organism evidence="2 3">
    <name type="scientific">Agromyces aureus</name>
    <dbReference type="NCBI Taxonomy" id="453304"/>
    <lineage>
        <taxon>Bacteria</taxon>
        <taxon>Bacillati</taxon>
        <taxon>Actinomycetota</taxon>
        <taxon>Actinomycetes</taxon>
        <taxon>Micrococcales</taxon>
        <taxon>Microbacteriaceae</taxon>
        <taxon>Agromyces</taxon>
    </lineage>
</organism>
<name>A0A191WFP1_9MICO</name>
<dbReference type="KEGG" id="agy:ATC03_10570"/>
<dbReference type="STRING" id="453304.ATC03_10570"/>
<evidence type="ECO:0000313" key="2">
    <source>
        <dbReference type="EMBL" id="ANJ27105.1"/>
    </source>
</evidence>
<gene>
    <name evidence="2" type="ORF">ATC03_10570</name>
</gene>
<evidence type="ECO:0000256" key="1">
    <source>
        <dbReference type="SAM" id="MobiDB-lite"/>
    </source>
</evidence>
<sequence length="89" mass="9635">MTDHSEDPNAVQDAPLMEQNDRTVDDALDGIVVQTQADLSRSPGLNARELLAQRLDDAGIVLDEGRFEDLLRRASSTSATSDLQPGTDL</sequence>
<dbReference type="RefSeq" id="WP_067876627.1">
    <property type="nucleotide sequence ID" value="NZ_CP013979.1"/>
</dbReference>
<dbReference type="OrthoDB" id="5079014at2"/>
<dbReference type="EMBL" id="CP013979">
    <property type="protein sequence ID" value="ANJ27105.1"/>
    <property type="molecule type" value="Genomic_DNA"/>
</dbReference>
<evidence type="ECO:0000313" key="3">
    <source>
        <dbReference type="Proteomes" id="UP000078437"/>
    </source>
</evidence>
<reference evidence="2 3" key="1">
    <citation type="journal article" date="2016" name="Int. J. Syst. Evol. Microbiol.">
        <title>Agromyces aureus sp. nov., isolated from the rhizosphere of Salix caprea L. grown in a heavy-metal-contaminated soil.</title>
        <authorList>
            <person name="Corretto E."/>
            <person name="Antonielli L."/>
            <person name="Sessitsch A."/>
            <person name="Compant S."/>
            <person name="Gorfer M."/>
            <person name="Kuffner M."/>
            <person name="Brader G."/>
        </authorList>
    </citation>
    <scope>NUCLEOTIDE SEQUENCE [LARGE SCALE GENOMIC DNA]</scope>
    <source>
        <strain evidence="2 3">AR33</strain>
    </source>
</reference>
<protein>
    <submittedName>
        <fullName evidence="2">Uncharacterized protein</fullName>
    </submittedName>
</protein>
<keyword evidence="3" id="KW-1185">Reference proteome</keyword>
<reference evidence="3" key="2">
    <citation type="submission" date="2016-01" db="EMBL/GenBank/DDBJ databases">
        <title>Complete genome sequence of Agromyces aureus AR33T and comparison with related organisms.</title>
        <authorList>
            <person name="Corretto E."/>
            <person name="Antonielli L."/>
            <person name="Sessitsch A."/>
            <person name="Brader G."/>
        </authorList>
    </citation>
    <scope>NUCLEOTIDE SEQUENCE [LARGE SCALE GENOMIC DNA]</scope>
    <source>
        <strain evidence="3">AR33</strain>
    </source>
</reference>
<dbReference type="Proteomes" id="UP000078437">
    <property type="component" value="Chromosome"/>
</dbReference>
<accession>A0A191WFP1</accession>
<dbReference type="AlphaFoldDB" id="A0A191WFP1"/>
<feature type="region of interest" description="Disordered" evidence="1">
    <location>
        <begin position="1"/>
        <end position="20"/>
    </location>
</feature>
<proteinExistence type="predicted"/>